<evidence type="ECO:0000313" key="3">
    <source>
        <dbReference type="EMBL" id="BBU59748.1"/>
    </source>
</evidence>
<reference evidence="3" key="1">
    <citation type="submission" date="2020-01" db="EMBL/GenBank/DDBJ databases">
        <title>Host secretion protein essential for vertical symbiont transmission.</title>
        <authorList>
            <person name="Koga R."/>
            <person name="Tanahashi M."/>
            <person name="Nikoh N."/>
            <person name="Moriyama M."/>
            <person name="Meng X.Y."/>
            <person name="Hosokawa T."/>
            <person name="Fukatsu T."/>
        </authorList>
    </citation>
    <scope>NUCLEOTIDE SEQUENCE</scope>
    <source>
        <strain evidence="3">200807IshigakiTH</strain>
    </source>
</reference>
<name>A0A8E4BRU9_9HEMI</name>
<dbReference type="GO" id="GO:0005549">
    <property type="term" value="F:odorant binding"/>
    <property type="evidence" value="ECO:0007669"/>
    <property type="project" value="InterPro"/>
</dbReference>
<accession>A0A8E4BRU9</accession>
<feature type="signal peptide" evidence="2">
    <location>
        <begin position="1"/>
        <end position="19"/>
    </location>
</feature>
<feature type="chain" id="PRO_5034729810" evidence="2">
    <location>
        <begin position="20"/>
        <end position="222"/>
    </location>
</feature>
<dbReference type="PROSITE" id="PS51257">
    <property type="entry name" value="PROKAR_LIPOPROTEIN"/>
    <property type="match status" value="1"/>
</dbReference>
<feature type="compositionally biased region" description="Basic and acidic residues" evidence="1">
    <location>
        <begin position="27"/>
        <end position="59"/>
    </location>
</feature>
<organism evidence="3">
    <name type="scientific">Coptosoma sphaerulum</name>
    <dbReference type="NCBI Taxonomy" id="355287"/>
    <lineage>
        <taxon>Eukaryota</taxon>
        <taxon>Metazoa</taxon>
        <taxon>Ecdysozoa</taxon>
        <taxon>Arthropoda</taxon>
        <taxon>Hexapoda</taxon>
        <taxon>Insecta</taxon>
        <taxon>Pterygota</taxon>
        <taxon>Neoptera</taxon>
        <taxon>Paraneoptera</taxon>
        <taxon>Hemiptera</taxon>
        <taxon>Heteroptera</taxon>
        <taxon>Panheteroptera</taxon>
        <taxon>Pentatomomorpha</taxon>
        <taxon>Pentatomoidea</taxon>
        <taxon>Plataspidae</taxon>
        <taxon>Coptosoma</taxon>
    </lineage>
</organism>
<sequence>MKSLLYLLAVMSLACAVASFHTKYDKHKHDDRDRDHRDHDHSRYHDHDDDSRDRSDFSDDRHDHHDYHDRHHHHHHGHDRHHEYYKKNLREALKCCASEHDVDTKDIFKTIKDKGHSDNHAAKCAVGCWLDKMGYIKNKKICWDSIKKDAQNLYEDEEDIEKAKKVVNEVAEEWREKITDKCREPVRALRFLIKKAKKRGLPKPDYHFKKYSRYDDSSASTA</sequence>
<feature type="region of interest" description="Disordered" evidence="1">
    <location>
        <begin position="26"/>
        <end position="59"/>
    </location>
</feature>
<dbReference type="Pfam" id="PF01395">
    <property type="entry name" value="PBP_GOBP"/>
    <property type="match status" value="1"/>
</dbReference>
<dbReference type="InterPro" id="IPR006170">
    <property type="entry name" value="PBP/GOBP"/>
</dbReference>
<protein>
    <submittedName>
        <fullName evidence="3">Posterior midgut dominant protein</fullName>
    </submittedName>
</protein>
<keyword evidence="2" id="KW-0732">Signal</keyword>
<dbReference type="EMBL" id="LC516891">
    <property type="protein sequence ID" value="BBU59748.1"/>
    <property type="molecule type" value="mRNA"/>
</dbReference>
<evidence type="ECO:0000256" key="1">
    <source>
        <dbReference type="SAM" id="MobiDB-lite"/>
    </source>
</evidence>
<proteinExistence type="evidence at transcript level"/>
<feature type="region of interest" description="Disordered" evidence="1">
    <location>
        <begin position="202"/>
        <end position="222"/>
    </location>
</feature>
<evidence type="ECO:0000256" key="2">
    <source>
        <dbReference type="SAM" id="SignalP"/>
    </source>
</evidence>
<gene>
    <name evidence="3" type="primary">pmdp</name>
</gene>
<dbReference type="AlphaFoldDB" id="A0A8E4BRU9"/>
<feature type="compositionally biased region" description="Basic and acidic residues" evidence="1">
    <location>
        <begin position="202"/>
        <end position="216"/>
    </location>
</feature>
<dbReference type="CDD" id="cd23992">
    <property type="entry name" value="PBP_GOBP"/>
    <property type="match status" value="1"/>
</dbReference>